<dbReference type="Proteomes" id="UP001060170">
    <property type="component" value="Chromosome 10"/>
</dbReference>
<comment type="caution">
    <text evidence="1">The sequence shown here is derived from an EMBL/GenBank/DDBJ whole genome shotgun (WGS) entry which is preliminary data.</text>
</comment>
<reference evidence="2" key="2">
    <citation type="journal article" date="2018" name="Mol. Plant Microbe Interact.">
        <title>Genome sequence resources for the wheat stripe rust pathogen (Puccinia striiformis f. sp. tritici) and the barley stripe rust pathogen (Puccinia striiformis f. sp. hordei).</title>
        <authorList>
            <person name="Xia C."/>
            <person name="Wang M."/>
            <person name="Yin C."/>
            <person name="Cornejo O.E."/>
            <person name="Hulbert S.H."/>
            <person name="Chen X."/>
        </authorList>
    </citation>
    <scope>NUCLEOTIDE SEQUENCE [LARGE SCALE GENOMIC DNA]</scope>
    <source>
        <strain evidence="2">93-210</strain>
    </source>
</reference>
<sequence>MSQCFASQDQDLNCCTQELQGLAKTEQHVEPIRSTKLTLKVHSHHKPSDVLLIYTLAQQPHLLPILLFCLCALLY</sequence>
<reference evidence="2" key="1">
    <citation type="journal article" date="2018" name="BMC Genomics">
        <title>Genomic insights into host adaptation between the wheat stripe rust pathogen (Puccinia striiformis f. sp. tritici) and the barley stripe rust pathogen (Puccinia striiformis f. sp. hordei).</title>
        <authorList>
            <person name="Xia C."/>
            <person name="Wang M."/>
            <person name="Yin C."/>
            <person name="Cornejo O.E."/>
            <person name="Hulbert S.H."/>
            <person name="Chen X."/>
        </authorList>
    </citation>
    <scope>NUCLEOTIDE SEQUENCE [LARGE SCALE GENOMIC DNA]</scope>
    <source>
        <strain evidence="2">93-210</strain>
    </source>
</reference>
<organism evidence="1 2">
    <name type="scientific">Puccinia striiformis f. sp. tritici</name>
    <dbReference type="NCBI Taxonomy" id="168172"/>
    <lineage>
        <taxon>Eukaryota</taxon>
        <taxon>Fungi</taxon>
        <taxon>Dikarya</taxon>
        <taxon>Basidiomycota</taxon>
        <taxon>Pucciniomycotina</taxon>
        <taxon>Pucciniomycetes</taxon>
        <taxon>Pucciniales</taxon>
        <taxon>Pucciniaceae</taxon>
        <taxon>Puccinia</taxon>
    </lineage>
</organism>
<name>A0ACC0E4H1_9BASI</name>
<reference evidence="1 2" key="3">
    <citation type="journal article" date="2022" name="Microbiol. Spectr.">
        <title>Folding features and dynamics of 3D genome architecture in plant fungal pathogens.</title>
        <authorList>
            <person name="Xia C."/>
        </authorList>
    </citation>
    <scope>NUCLEOTIDE SEQUENCE [LARGE SCALE GENOMIC DNA]</scope>
    <source>
        <strain evidence="1 2">93-210</strain>
    </source>
</reference>
<accession>A0ACC0E4H1</accession>
<dbReference type="EMBL" id="CM045874">
    <property type="protein sequence ID" value="KAI7944745.1"/>
    <property type="molecule type" value="Genomic_DNA"/>
</dbReference>
<evidence type="ECO:0000313" key="1">
    <source>
        <dbReference type="EMBL" id="KAI7944745.1"/>
    </source>
</evidence>
<protein>
    <submittedName>
        <fullName evidence="1">Uncharacterized protein</fullName>
    </submittedName>
</protein>
<proteinExistence type="predicted"/>
<keyword evidence="2" id="KW-1185">Reference proteome</keyword>
<evidence type="ECO:0000313" key="2">
    <source>
        <dbReference type="Proteomes" id="UP001060170"/>
    </source>
</evidence>
<gene>
    <name evidence="1" type="ORF">MJO28_010440</name>
</gene>